<gene>
    <name evidence="1" type="ORF">RPERSI_LOCUS22938</name>
</gene>
<evidence type="ECO:0000313" key="1">
    <source>
        <dbReference type="EMBL" id="CAG8809785.1"/>
    </source>
</evidence>
<sequence>TPNSPNSFKMNYNSYVDSQALCDEIMNDLSRNTGFTNEMYNENLSCLSNSTNIDIPFYEDTGFTYEMYNENPSCSSNSANIFGLQTFYEEFMDDTPLELTSSPWQDPKNTEFTYEIYNENPLFSSNSANIFGIPTFYDEIMDDTPLELTSSSWQVPGFTYEIYNENPSFSSNSANLFDLHDEPTLSLWQDPQNTGCTYDMYNEEIMDKQVPKNAEYSMKRSTEAKFVFENPSCSPDSPNTDHQALLYEIMKDTAYKFTLPLDELLAPREQRESHNPPRSQNKFILFRKDYTARMRKENPNRTKSMKTRDLSKEASEAWKVQSVQVKQLFTVLADIANERHRVKYPGYVYMPEKK</sequence>
<protein>
    <submittedName>
        <fullName evidence="1">14807_t:CDS:1</fullName>
    </submittedName>
</protein>
<dbReference type="Proteomes" id="UP000789920">
    <property type="component" value="Unassembled WGS sequence"/>
</dbReference>
<organism evidence="1 2">
    <name type="scientific">Racocetra persica</name>
    <dbReference type="NCBI Taxonomy" id="160502"/>
    <lineage>
        <taxon>Eukaryota</taxon>
        <taxon>Fungi</taxon>
        <taxon>Fungi incertae sedis</taxon>
        <taxon>Mucoromycota</taxon>
        <taxon>Glomeromycotina</taxon>
        <taxon>Glomeromycetes</taxon>
        <taxon>Diversisporales</taxon>
        <taxon>Gigasporaceae</taxon>
        <taxon>Racocetra</taxon>
    </lineage>
</organism>
<feature type="non-terminal residue" evidence="1">
    <location>
        <position position="1"/>
    </location>
</feature>
<keyword evidence="2" id="KW-1185">Reference proteome</keyword>
<dbReference type="EMBL" id="CAJVQC010070524">
    <property type="protein sequence ID" value="CAG8809785.1"/>
    <property type="molecule type" value="Genomic_DNA"/>
</dbReference>
<reference evidence="1" key="1">
    <citation type="submission" date="2021-06" db="EMBL/GenBank/DDBJ databases">
        <authorList>
            <person name="Kallberg Y."/>
            <person name="Tangrot J."/>
            <person name="Rosling A."/>
        </authorList>
    </citation>
    <scope>NUCLEOTIDE SEQUENCE</scope>
    <source>
        <strain evidence="1">MA461A</strain>
    </source>
</reference>
<evidence type="ECO:0000313" key="2">
    <source>
        <dbReference type="Proteomes" id="UP000789920"/>
    </source>
</evidence>
<comment type="caution">
    <text evidence="1">The sequence shown here is derived from an EMBL/GenBank/DDBJ whole genome shotgun (WGS) entry which is preliminary data.</text>
</comment>
<proteinExistence type="predicted"/>
<accession>A0ACA9RT37</accession>
<name>A0ACA9RT37_9GLOM</name>